<organism evidence="1 2">
    <name type="scientific">Caenorhabditis nigoni</name>
    <dbReference type="NCBI Taxonomy" id="1611254"/>
    <lineage>
        <taxon>Eukaryota</taxon>
        <taxon>Metazoa</taxon>
        <taxon>Ecdysozoa</taxon>
        <taxon>Nematoda</taxon>
        <taxon>Chromadorea</taxon>
        <taxon>Rhabditida</taxon>
        <taxon>Rhabditina</taxon>
        <taxon>Rhabditomorpha</taxon>
        <taxon>Rhabditoidea</taxon>
        <taxon>Rhabditidae</taxon>
        <taxon>Peloderinae</taxon>
        <taxon>Caenorhabditis</taxon>
    </lineage>
</organism>
<dbReference type="OrthoDB" id="5910972at2759"/>
<dbReference type="Pfam" id="PF12078">
    <property type="entry name" value="DUF3557"/>
    <property type="match status" value="1"/>
</dbReference>
<accession>A0A2G5VH65</accession>
<dbReference type="PANTHER" id="PTHR31379">
    <property type="entry name" value="F-BOX C PROTEIN-RELATED-RELATED"/>
    <property type="match status" value="1"/>
</dbReference>
<dbReference type="AlphaFoldDB" id="A0A2G5VH65"/>
<gene>
    <name evidence="1" type="primary">Cnig_chr_I.g178</name>
    <name evidence="1" type="ORF">B9Z55_000178</name>
</gene>
<dbReference type="EMBL" id="PDUG01000001">
    <property type="protein sequence ID" value="PIC51149.1"/>
    <property type="molecule type" value="Genomic_DNA"/>
</dbReference>
<evidence type="ECO:0008006" key="3">
    <source>
        <dbReference type="Google" id="ProtNLM"/>
    </source>
</evidence>
<comment type="caution">
    <text evidence="1">The sequence shown here is derived from an EMBL/GenBank/DDBJ whole genome shotgun (WGS) entry which is preliminary data.</text>
</comment>
<keyword evidence="2" id="KW-1185">Reference proteome</keyword>
<proteinExistence type="predicted"/>
<dbReference type="Proteomes" id="UP000230233">
    <property type="component" value="Chromosome I"/>
</dbReference>
<name>A0A2G5VH65_9PELO</name>
<dbReference type="InterPro" id="IPR021942">
    <property type="entry name" value="DUF3557"/>
</dbReference>
<reference evidence="2" key="1">
    <citation type="submission" date="2017-10" db="EMBL/GenBank/DDBJ databases">
        <title>Rapid genome shrinkage in a self-fertile nematode reveals novel sperm competition proteins.</title>
        <authorList>
            <person name="Yin D."/>
            <person name="Schwarz E.M."/>
            <person name="Thomas C.G."/>
            <person name="Felde R.L."/>
            <person name="Korf I.F."/>
            <person name="Cutter A.D."/>
            <person name="Schartner C.M."/>
            <person name="Ralston E.J."/>
            <person name="Meyer B.J."/>
            <person name="Haag E.S."/>
        </authorList>
    </citation>
    <scope>NUCLEOTIDE SEQUENCE [LARGE SCALE GENOMIC DNA]</scope>
    <source>
        <strain evidence="2">JU1422</strain>
    </source>
</reference>
<sequence length="398" mass="45798">MESKPMKFCDTETVLTYMEPNFRFNLALEIPSIRKAEKAAPLHINRLEIEDNVITVNGAKYTLSVLQNFFGMMKESKIDFDKYGLPIDTDAIVLPGDVRLVEQGESGPIDYDAEERKVERCLMQLEKEGKRGDQEKIAFMKTDLLAFVCRRNNIPLASCSIQLDTDEESSLFPYRIKIYEMMKKLLTVFFGNRKVEWGINHLTLAPNILRWPVNGLKPTVKNLEISGYTNFKMNALKSVVDENTSFPLNSLTVRMHDDDTQNVNHKYANEAKMLILYPSYDFVFSQEALLSLQNPRVVFHDRFPCDAYDNVLATWMERGCAIGTHFSFRYKAAESEVRSVLHWTGNRVEVLEKSKDCIKLLMKNGAVLVVTNHRDTYVEFGRVRSISHIDMKVVSRYG</sequence>
<evidence type="ECO:0000313" key="1">
    <source>
        <dbReference type="EMBL" id="PIC51149.1"/>
    </source>
</evidence>
<dbReference type="PANTHER" id="PTHR31379:SF1">
    <property type="entry name" value="F-BOX C PROTEIN-RELATED"/>
    <property type="match status" value="1"/>
</dbReference>
<evidence type="ECO:0000313" key="2">
    <source>
        <dbReference type="Proteomes" id="UP000230233"/>
    </source>
</evidence>
<protein>
    <recommendedName>
        <fullName evidence="3">F-box associated domain-containing protein</fullName>
    </recommendedName>
</protein>